<evidence type="ECO:0000256" key="5">
    <source>
        <dbReference type="ARBA" id="ARBA00022737"/>
    </source>
</evidence>
<reference evidence="13" key="1">
    <citation type="submission" date="2018-09" db="EMBL/GenBank/DDBJ databases">
        <authorList>
            <person name="Livingstone P.G."/>
            <person name="Whitworth D.E."/>
        </authorList>
    </citation>
    <scope>NUCLEOTIDE SEQUENCE [LARGE SCALE GENOMIC DNA]</scope>
    <source>
        <strain evidence="13">CA051B</strain>
    </source>
</reference>
<feature type="repeat" description="TPR" evidence="10">
    <location>
        <begin position="526"/>
        <end position="559"/>
    </location>
</feature>
<sequence length="1126" mass="122736">MVCCSEGAAAGVAPRDARLQQAQAAFDEANTLWDAGRYAEAVSRDEQALALFEVVLGSTHPEVARSLDLLGRHLLLQGNSARAEPLLQRALAIREAALGKNAPEVAQTLTTLGNLYAAQQLYARAEPPYAHALAIREEAFGREHPLVAESLNHLANLYYSQDLYARAEPLYLRALAIREAALGKVHPDVAQTLSDLAGLYHQQMFYSRAEPLYVRAVAIREAALGKEHPLVAEPLYWLGYLYRQQGLHARAQPLLSRALAIWETALGRNPPDVAWLLDKLGFIYCCRGSYTLAQPLLERALALREVTLGGGHPLVAESLSHLATNDQAQGLYAQAEPLHERALAIREAALGGSHDLVSDSLADLAVLFMEQGLYTRAQSLLERALAHRRATFGDNHPYVANDLVALANVYVAQGSYRRAEPLLERGLAIMEAVCGERHPLVAKYLSDLANLYVAQGLYRRATPLHARALAIREAAQGRTDVSVALSLSSLAGLDLARGAYPEAGARFERALTMLEGTFGKHHPRVAETLNNLATVRLAQHRLTEALPLFTRAFTLSEQRLREEALGFSESRLASFLQFLRRDEERLYALLRAHPDDARVRRLALSAALLLKGRSVEETADISRTVYRSLGAEDRDTFARLRELRTQLAQLSLQGPGSLAPRAYQQQIEELTDQGAALEADLARRSAPLRALTALPPPTEIVDRVAAALPGDGALVEFVTYVDRPLVPRAGASQRPDALRYLALVLFPDSTTRAVDLGPAEPIDLAASRLRDALANRDASFEAPAQALHQLAFQPLLRLLGKTRRVFLSPEGQLALVPFAALHDGQRFLVEAFDFTYLPSGKDLLPHPREGVPPDAVVVLANPDFSTPRPALPDARRDAPALRTELERRAWAPTPLPGTRKEAEAIQRLLPQAQLFLGPEATKERLLRLPAPGILHLATHGFFLEDAPEPTGSRAVIHFGALGEDPQASSPADPLLRSGLVFAGARDPASSGASQAPPPDSALVTALELAGLDLWGTQLVVLSACDTGRGDVKLGQGVYGLRRAFLVAGAETVVMSLWKVDDRTTSTLMEAYYRHLMAGQGRAAALREAMLELRRTQSHPHFWAPFITMGQATPLRLPTSSAQEALH</sequence>
<keyword evidence="7" id="KW-0175">Coiled coil</keyword>
<dbReference type="Pfam" id="PF12770">
    <property type="entry name" value="CHAT"/>
    <property type="match status" value="1"/>
</dbReference>
<evidence type="ECO:0000256" key="9">
    <source>
        <dbReference type="ARBA" id="ARBA00023212"/>
    </source>
</evidence>
<evidence type="ECO:0000313" key="13">
    <source>
        <dbReference type="Proteomes" id="UP000272888"/>
    </source>
</evidence>
<evidence type="ECO:0000313" key="12">
    <source>
        <dbReference type="EMBL" id="RKH62502.1"/>
    </source>
</evidence>
<feature type="domain" description="CHAT" evidence="11">
    <location>
        <begin position="782"/>
        <end position="1110"/>
    </location>
</feature>
<dbReference type="PANTHER" id="PTHR45783">
    <property type="entry name" value="KINESIN LIGHT CHAIN"/>
    <property type="match status" value="1"/>
</dbReference>
<evidence type="ECO:0000259" key="11">
    <source>
        <dbReference type="Pfam" id="PF12770"/>
    </source>
</evidence>
<dbReference type="InterPro" id="IPR019734">
    <property type="entry name" value="TPR_rpt"/>
</dbReference>
<dbReference type="SMART" id="SM00028">
    <property type="entry name" value="TPR"/>
    <property type="match status" value="12"/>
</dbReference>
<evidence type="ECO:0000256" key="8">
    <source>
        <dbReference type="ARBA" id="ARBA00023175"/>
    </source>
</evidence>
<evidence type="ECO:0000256" key="1">
    <source>
        <dbReference type="ARBA" id="ARBA00004245"/>
    </source>
</evidence>
<organism evidence="12 13">
    <name type="scientific">Corallococcus llansteffanensis</name>
    <dbReference type="NCBI Taxonomy" id="2316731"/>
    <lineage>
        <taxon>Bacteria</taxon>
        <taxon>Pseudomonadati</taxon>
        <taxon>Myxococcota</taxon>
        <taxon>Myxococcia</taxon>
        <taxon>Myxococcales</taxon>
        <taxon>Cystobacterineae</taxon>
        <taxon>Myxococcaceae</taxon>
        <taxon>Corallococcus</taxon>
    </lineage>
</organism>
<dbReference type="GO" id="GO:0005737">
    <property type="term" value="C:cytoplasm"/>
    <property type="evidence" value="ECO:0007669"/>
    <property type="project" value="TreeGrafter"/>
</dbReference>
<dbReference type="EMBL" id="RAWB01000078">
    <property type="protein sequence ID" value="RKH62502.1"/>
    <property type="molecule type" value="Genomic_DNA"/>
</dbReference>
<evidence type="ECO:0000256" key="2">
    <source>
        <dbReference type="ARBA" id="ARBA00009622"/>
    </source>
</evidence>
<dbReference type="Pfam" id="PF13424">
    <property type="entry name" value="TPR_12"/>
    <property type="match status" value="6"/>
</dbReference>
<dbReference type="InterPro" id="IPR002151">
    <property type="entry name" value="Kinesin_light"/>
</dbReference>
<dbReference type="PANTHER" id="PTHR45783:SF3">
    <property type="entry name" value="KINESIN LIGHT CHAIN"/>
    <property type="match status" value="1"/>
</dbReference>
<dbReference type="Gene3D" id="1.25.40.10">
    <property type="entry name" value="Tetratricopeptide repeat domain"/>
    <property type="match status" value="4"/>
</dbReference>
<dbReference type="GO" id="GO:0005874">
    <property type="term" value="C:microtubule"/>
    <property type="evidence" value="ECO:0007669"/>
    <property type="project" value="UniProtKB-KW"/>
</dbReference>
<evidence type="ECO:0000256" key="10">
    <source>
        <dbReference type="PROSITE-ProRule" id="PRU00339"/>
    </source>
</evidence>
<dbReference type="GO" id="GO:0007018">
    <property type="term" value="P:microtubule-based movement"/>
    <property type="evidence" value="ECO:0007669"/>
    <property type="project" value="TreeGrafter"/>
</dbReference>
<keyword evidence="9" id="KW-0206">Cytoskeleton</keyword>
<comment type="subcellular location">
    <subcellularLocation>
        <location evidence="1">Cytoplasm</location>
        <location evidence="1">Cytoskeleton</location>
    </subcellularLocation>
</comment>
<gene>
    <name evidence="12" type="ORF">D7V93_10020</name>
</gene>
<dbReference type="SUPFAM" id="SSF48452">
    <property type="entry name" value="TPR-like"/>
    <property type="match status" value="3"/>
</dbReference>
<comment type="caution">
    <text evidence="12">The sequence shown here is derived from an EMBL/GenBank/DDBJ whole genome shotgun (WGS) entry which is preliminary data.</text>
</comment>
<dbReference type="GO" id="GO:0019894">
    <property type="term" value="F:kinesin binding"/>
    <property type="evidence" value="ECO:0007669"/>
    <property type="project" value="TreeGrafter"/>
</dbReference>
<dbReference type="GO" id="GO:0005871">
    <property type="term" value="C:kinesin complex"/>
    <property type="evidence" value="ECO:0007669"/>
    <property type="project" value="InterPro"/>
</dbReference>
<protein>
    <submittedName>
        <fullName evidence="12">CHAT domain-containing protein</fullName>
    </submittedName>
</protein>
<evidence type="ECO:0000256" key="3">
    <source>
        <dbReference type="ARBA" id="ARBA00022490"/>
    </source>
</evidence>
<keyword evidence="13" id="KW-1185">Reference proteome</keyword>
<dbReference type="InterPro" id="IPR011990">
    <property type="entry name" value="TPR-like_helical_dom_sf"/>
</dbReference>
<evidence type="ECO:0000256" key="7">
    <source>
        <dbReference type="ARBA" id="ARBA00023054"/>
    </source>
</evidence>
<evidence type="ECO:0000256" key="6">
    <source>
        <dbReference type="ARBA" id="ARBA00022803"/>
    </source>
</evidence>
<dbReference type="Proteomes" id="UP000272888">
    <property type="component" value="Unassembled WGS sequence"/>
</dbReference>
<proteinExistence type="inferred from homology"/>
<keyword evidence="5" id="KW-0677">Repeat</keyword>
<dbReference type="PROSITE" id="PS50005">
    <property type="entry name" value="TPR"/>
    <property type="match status" value="1"/>
</dbReference>
<comment type="similarity">
    <text evidence="2">Belongs to the kinesin light chain family.</text>
</comment>
<name>A0A3A8QCK0_9BACT</name>
<keyword evidence="4" id="KW-0493">Microtubule</keyword>
<accession>A0A3A8QCK0</accession>
<dbReference type="Pfam" id="PF13374">
    <property type="entry name" value="TPR_10"/>
    <property type="match status" value="1"/>
</dbReference>
<dbReference type="InterPro" id="IPR024983">
    <property type="entry name" value="CHAT_dom"/>
</dbReference>
<dbReference type="AlphaFoldDB" id="A0A3A8QCK0"/>
<keyword evidence="6 10" id="KW-0802">TPR repeat</keyword>
<evidence type="ECO:0000256" key="4">
    <source>
        <dbReference type="ARBA" id="ARBA00022701"/>
    </source>
</evidence>
<keyword evidence="3" id="KW-0963">Cytoplasm</keyword>
<keyword evidence="8" id="KW-0505">Motor protein</keyword>